<dbReference type="SUPFAM" id="SSF49265">
    <property type="entry name" value="Fibronectin type III"/>
    <property type="match status" value="1"/>
</dbReference>
<dbReference type="InterPro" id="IPR003961">
    <property type="entry name" value="FN3_dom"/>
</dbReference>
<evidence type="ECO:0000313" key="6">
    <source>
        <dbReference type="EMBL" id="SDJ71885.1"/>
    </source>
</evidence>
<dbReference type="InterPro" id="IPR009091">
    <property type="entry name" value="RCC1/BLIP-II"/>
</dbReference>
<organism evidence="6 7">
    <name type="scientific">Flavobacterium noncentrifugens</name>
    <dbReference type="NCBI Taxonomy" id="1128970"/>
    <lineage>
        <taxon>Bacteria</taxon>
        <taxon>Pseudomonadati</taxon>
        <taxon>Bacteroidota</taxon>
        <taxon>Flavobacteriia</taxon>
        <taxon>Flavobacteriales</taxon>
        <taxon>Flavobacteriaceae</taxon>
        <taxon>Flavobacterium</taxon>
    </lineage>
</organism>
<evidence type="ECO:0000256" key="1">
    <source>
        <dbReference type="ARBA" id="ARBA00022658"/>
    </source>
</evidence>
<proteinExistence type="predicted"/>
<dbReference type="InterPro" id="IPR000408">
    <property type="entry name" value="Reg_chr_condens"/>
</dbReference>
<dbReference type="RefSeq" id="WP_091393571.1">
    <property type="nucleotide sequence ID" value="NZ_BKAI01000003.1"/>
</dbReference>
<gene>
    <name evidence="6" type="ORF">SAMN04487935_1600</name>
</gene>
<evidence type="ECO:0000313" key="7">
    <source>
        <dbReference type="Proteomes" id="UP000199580"/>
    </source>
</evidence>
<feature type="signal peptide" evidence="4">
    <location>
        <begin position="1"/>
        <end position="18"/>
    </location>
</feature>
<dbReference type="InterPro" id="IPR011110">
    <property type="entry name" value="Reg_prop"/>
</dbReference>
<dbReference type="Pfam" id="PF07494">
    <property type="entry name" value="Reg_prop"/>
    <property type="match status" value="1"/>
</dbReference>
<dbReference type="Pfam" id="PF13540">
    <property type="entry name" value="RCC1_2"/>
    <property type="match status" value="1"/>
</dbReference>
<dbReference type="Pfam" id="PF00415">
    <property type="entry name" value="RCC1"/>
    <property type="match status" value="1"/>
</dbReference>
<dbReference type="NCBIfam" id="TIGR04183">
    <property type="entry name" value="Por_Secre_tail"/>
    <property type="match status" value="1"/>
</dbReference>
<dbReference type="InterPro" id="IPR036116">
    <property type="entry name" value="FN3_sf"/>
</dbReference>
<dbReference type="InterPro" id="IPR051553">
    <property type="entry name" value="Ran_GTPase-activating"/>
</dbReference>
<dbReference type="EMBL" id="FNEZ01000002">
    <property type="protein sequence ID" value="SDJ71885.1"/>
    <property type="molecule type" value="Genomic_DNA"/>
</dbReference>
<dbReference type="Gene3D" id="2.130.10.10">
    <property type="entry name" value="YVTN repeat-like/Quinoprotein amine dehydrogenase"/>
    <property type="match status" value="2"/>
</dbReference>
<evidence type="ECO:0000256" key="2">
    <source>
        <dbReference type="ARBA" id="ARBA00022729"/>
    </source>
</evidence>
<dbReference type="Pfam" id="PF00041">
    <property type="entry name" value="fn3"/>
    <property type="match status" value="1"/>
</dbReference>
<dbReference type="Pfam" id="PF13573">
    <property type="entry name" value="SprB"/>
    <property type="match status" value="5"/>
</dbReference>
<keyword evidence="3" id="KW-0677">Repeat</keyword>
<evidence type="ECO:0000256" key="4">
    <source>
        <dbReference type="SAM" id="SignalP"/>
    </source>
</evidence>
<dbReference type="PANTHER" id="PTHR45982">
    <property type="entry name" value="REGULATOR OF CHROMOSOME CONDENSATION"/>
    <property type="match status" value="1"/>
</dbReference>
<dbReference type="Gene3D" id="2.60.40.740">
    <property type="match status" value="2"/>
</dbReference>
<dbReference type="CDD" id="cd00063">
    <property type="entry name" value="FN3"/>
    <property type="match status" value="1"/>
</dbReference>
<sequence length="1660" mass="171007">MKKIYTLLLTLISVIASAQYNFTVYNTSNSGIVSNTINDIKVDSNGSLWIATPAGVSTYNGTAFTNYTTGNSGIASNAVTEIEIDGLGRKWMATQNNGIVMFNGTTWTNYTTSNSDLPGNAIRNIAVDSANNLWVTTIGALLKFNGTTWTTYDALPNINSLEIDGSNGVWVTNNGVLYKFNGTDFTFIGQNAEKLLDTSAGTIYVDGNGGEMYTYATSGTLLSTYDQSNSCLAGSQPNALDVDSDGAAWIAFNGSGLQNFSDCATYTTTNSGLPSNTLNAIRTQNSGTVWLGHLSLGLIKSTPQNATGCWQEISAGFEYSVGIKADGTLWAWGRDSDSQLGDGAVVARNAAVQIGTATNWKTVSAGGNHTLAIKTDGTLWAWGNNSDSQLGDNTTTARLTPIQIGTATNWKSISAGHSHSLAIRTDGSLYGWGDNTDGQLGDGSTVQRSTPFRIGTATNWVKIAAGNAHSVGIKADGTLWTWGNNTRGELGNGTNTATIYDVSPRQVGTATNWLKIAAGSFHTLAIKSNGTLWGWAYNEYGQLGNGTTTNSYAPVQIGTASNWSSIDAASTHSLGIKTNGTLWSWGANSEGQLGNGTSGVTNTTAPVQVGTTTNSMLVAAGQYHSLEVNFSGSLSASGYNSNGQLGDNTNTQKNSFTAVVCPSNCSTPTQPSASNVTASTATLSWTAATPAPASGYMYAYSTNPIIGGNNGTTLSTTINLTNLSPGTTYYYWVASHCGFSQSNWIGGGTFTTPAAAGCWTAVSGGSDYVVATKADGTTWAWGNNEFGQLGDGTTNNKAVPTQIAITNVWKMAAGANHALAIKLDGTLWAWGSNQFGQLGNGTTTNRTAPVRIGTATDWQSIAVGDYFTLAVKANGTLWAWGHNTYGQFGNGSTSDSTTPIQIGTLTTWKSVAAGGYHSLAIRTDGTLWGWGQNYSGQVGDQSTTNRTTPVQVAFGTTWKTIDAGGTHSLGIKTDNTLWAWGTNFSGELGTGGGSRTYPGQVGTATNWRSAEIGDFHSAGIKSDGTLWTWGANSDGELGDGTLVNRNVPTLIGTATDRQSIAVGRKNTHIISTNGNLFGAGDNSAGQIGDGTLVDRNTLTFVSCTAVAALSASSSQTNVSCFAGSNGTATVNPSGGVSPYSYVWSPAGGTGATAIGLTSGSYTCTITDSASTQISKNFTITQPTALVTTAASQTNISCFGGSNGAAAVNAATGGAGGYTYNWTPGTPTGDGTTSVSGLTAGTWICTVTDANSCTASQSFTVTQPTTISMTAASQTNISCNGGSNGAAAVNAATGGVGGYTYNWTPGNPSGDGTTSVSGLTAGTWTCTVTDANSCTASQSFTVTQPTAISMTPASQTNISCNGGSNGAAAVNTATGGAGGYTYNWTPGNPSGDGTTSVTGLTAGTWTCTVTDANSCTASQSFTVTQPTAISMTPASQTNISCNGGSNGAAAVNTATGGAGGYTYNWTPGNPTGDGTASVSGLTAGTWTCTVTDTNSCTASQSFTVTQPTAIDNTIAEVTTGTLTANEVGATFQWYECPNTLLTGETNQNFTPTSPGDYKVKITFGACTVESACYTVSTLDTPAFVKTQFMIYPNPTSGLLYINTNFDGEFLIVNQLGQTIKTFKVSANLENNINVENFADGIYYIKGTNGTKISCQKLIIKK</sequence>
<name>A0A1G8W2D1_9FLAO</name>
<dbReference type="OrthoDB" id="1081439at2"/>
<dbReference type="SMART" id="SM00060">
    <property type="entry name" value="FN3"/>
    <property type="match status" value="1"/>
</dbReference>
<dbReference type="PROSITE" id="PS50012">
    <property type="entry name" value="RCC1_3"/>
    <property type="match status" value="12"/>
</dbReference>
<dbReference type="InterPro" id="IPR025667">
    <property type="entry name" value="SprB_repeat"/>
</dbReference>
<feature type="chain" id="PRO_5011620961" evidence="4">
    <location>
        <begin position="19"/>
        <end position="1660"/>
    </location>
</feature>
<dbReference type="InterPro" id="IPR058923">
    <property type="entry name" value="RCC1-like_dom"/>
</dbReference>
<dbReference type="PROSITE" id="PS00626">
    <property type="entry name" value="RCC1_2"/>
    <property type="match status" value="5"/>
</dbReference>
<reference evidence="6 7" key="1">
    <citation type="submission" date="2016-10" db="EMBL/GenBank/DDBJ databases">
        <authorList>
            <person name="de Groot N.N."/>
        </authorList>
    </citation>
    <scope>NUCLEOTIDE SEQUENCE [LARGE SCALE GENOMIC DNA]</scope>
    <source>
        <strain evidence="6 7">CGMCC 1.10076</strain>
    </source>
</reference>
<protein>
    <submittedName>
        <fullName evidence="6">Por secretion system C-terminal sorting domain-containing protein</fullName>
    </submittedName>
</protein>
<dbReference type="InterPro" id="IPR015943">
    <property type="entry name" value="WD40/YVTN_repeat-like_dom_sf"/>
</dbReference>
<keyword evidence="7" id="KW-1185">Reference proteome</keyword>
<dbReference type="PRINTS" id="PR00633">
    <property type="entry name" value="RCCNDNSATION"/>
</dbReference>
<dbReference type="Proteomes" id="UP000199580">
    <property type="component" value="Unassembled WGS sequence"/>
</dbReference>
<dbReference type="Pfam" id="PF25390">
    <property type="entry name" value="WD40_RLD"/>
    <property type="match status" value="2"/>
</dbReference>
<dbReference type="PROSITE" id="PS50853">
    <property type="entry name" value="FN3"/>
    <property type="match status" value="1"/>
</dbReference>
<dbReference type="SUPFAM" id="SSF50985">
    <property type="entry name" value="RCC1/BLIP-II"/>
    <property type="match status" value="3"/>
</dbReference>
<dbReference type="PANTHER" id="PTHR45982:SF1">
    <property type="entry name" value="REGULATOR OF CHROMOSOME CONDENSATION"/>
    <property type="match status" value="1"/>
</dbReference>
<accession>A0A1G8W2D1</accession>
<keyword evidence="2 4" id="KW-0732">Signal</keyword>
<evidence type="ECO:0000259" key="5">
    <source>
        <dbReference type="PROSITE" id="PS50853"/>
    </source>
</evidence>
<dbReference type="Gene3D" id="2.130.10.30">
    <property type="entry name" value="Regulator of chromosome condensation 1/beta-lactamase-inhibitor protein II"/>
    <property type="match status" value="4"/>
</dbReference>
<dbReference type="GO" id="GO:0005085">
    <property type="term" value="F:guanyl-nucleotide exchange factor activity"/>
    <property type="evidence" value="ECO:0007669"/>
    <property type="project" value="TreeGrafter"/>
</dbReference>
<dbReference type="Pfam" id="PF18962">
    <property type="entry name" value="Por_Secre_tail"/>
    <property type="match status" value="1"/>
</dbReference>
<keyword evidence="1" id="KW-0344">Guanine-nucleotide releasing factor</keyword>
<feature type="domain" description="Fibronectin type-III" evidence="5">
    <location>
        <begin position="667"/>
        <end position="755"/>
    </location>
</feature>
<dbReference type="InterPro" id="IPR026444">
    <property type="entry name" value="Secre_tail"/>
</dbReference>
<dbReference type="SUPFAM" id="SSF63829">
    <property type="entry name" value="Calcium-dependent phosphotriesterase"/>
    <property type="match status" value="1"/>
</dbReference>
<dbReference type="GO" id="GO:0005737">
    <property type="term" value="C:cytoplasm"/>
    <property type="evidence" value="ECO:0007669"/>
    <property type="project" value="TreeGrafter"/>
</dbReference>
<dbReference type="STRING" id="1128970.SAMN04487935_1600"/>
<evidence type="ECO:0000256" key="3">
    <source>
        <dbReference type="ARBA" id="ARBA00022737"/>
    </source>
</evidence>